<reference evidence="1" key="1">
    <citation type="submission" date="2021-03" db="EMBL/GenBank/DDBJ databases">
        <authorList>
            <person name="Li Z."/>
            <person name="Yang C."/>
        </authorList>
    </citation>
    <scope>NUCLEOTIDE SEQUENCE</scope>
    <source>
        <strain evidence="1">Dzin_1.0</strain>
        <tissue evidence="1">Leaf</tissue>
    </source>
</reference>
<organism evidence="1 2">
    <name type="scientific">Dioscorea zingiberensis</name>
    <dbReference type="NCBI Taxonomy" id="325984"/>
    <lineage>
        <taxon>Eukaryota</taxon>
        <taxon>Viridiplantae</taxon>
        <taxon>Streptophyta</taxon>
        <taxon>Embryophyta</taxon>
        <taxon>Tracheophyta</taxon>
        <taxon>Spermatophyta</taxon>
        <taxon>Magnoliopsida</taxon>
        <taxon>Liliopsida</taxon>
        <taxon>Dioscoreales</taxon>
        <taxon>Dioscoreaceae</taxon>
        <taxon>Dioscorea</taxon>
    </lineage>
</organism>
<dbReference type="OrthoDB" id="1914593at2759"/>
<evidence type="ECO:0000313" key="2">
    <source>
        <dbReference type="Proteomes" id="UP001085076"/>
    </source>
</evidence>
<dbReference type="EMBL" id="JAGGNH010000003">
    <property type="protein sequence ID" value="KAJ0979013.1"/>
    <property type="molecule type" value="Genomic_DNA"/>
</dbReference>
<protein>
    <submittedName>
        <fullName evidence="1">Uncharacterized protein</fullName>
    </submittedName>
</protein>
<keyword evidence="2" id="KW-1185">Reference proteome</keyword>
<dbReference type="AlphaFoldDB" id="A0A9D5CVA2"/>
<sequence length="746" mass="82593">MRLILLLKSWSRKATSGMMCYCRTLDLNQCVNENKGFKPKEMLGFVLDAAIDIQYVDLSGGFDPDCVLDFVLRMAVFPSNFGEESLGFAEAVRQVNAYRHFVLVHPGWRYQQNLELEVDSLRNEFDWLEESSSSDISELSEDRSVSDICEGSEQEMLLCSSPGSAHGLNGQRENFDLSWQMHEEDIDEGQQLLEGKEICMINRMDFSALDLSEDYQSLLNDQSETDGSSESVFYMYENNDHLTDGQSATVAAFCGTMLDESVDTESRLGHQSETFVESSMVFPDLSKDNKYVTGTVPEIVDGSSSSAGTDFYADYVNVQNSKSDNSPDSYVKLATDDKSSLTRNVEKVAAFQSETFVESSMVSMLDENVDTESLLGHQSETFVESSMVFPDLSEVNKYVTGTVPEIVGGSRSSAGTDFYADKVNAINANCLLENISDVQNIDHVSPWSMSLTASEGENAKGQDENAADAKHIPNYMALLPLSSYHISLPKNTPCLERLPVFLANQCDAHSADSMLMSSVKSQSSDKLSLTVNYNIENQVNMMDVIPGSSSFIQTGTQDAFKTMKIDELDFSAVKLKKPLVISKQRSFKSLHMKFPKDFKLPSTEVLEKKFAAFGALDHSRTKISFYTGAARVVFMHSADANVAYKYVSRKNIFGGANVHFWFDKYEKSRKGCRTECSTRIIEPSSSLPNATISSTIVGSSSSSLIPVVSTVENSLQNLKSCLKRANVLGGSALKPRSKVRFIIETS</sequence>
<dbReference type="PANTHER" id="PTHR10688:SF2">
    <property type="entry name" value="PWWP DOMAIN-CONTAINING PROTEIN"/>
    <property type="match status" value="1"/>
</dbReference>
<comment type="caution">
    <text evidence="1">The sequence shown here is derived from an EMBL/GenBank/DDBJ whole genome shotgun (WGS) entry which is preliminary data.</text>
</comment>
<name>A0A9D5CVA2_9LILI</name>
<dbReference type="InterPro" id="IPR052657">
    <property type="entry name" value="PDP_family_Arabidopsis"/>
</dbReference>
<dbReference type="PANTHER" id="PTHR10688">
    <property type="entry name" value="PWWP DOMAIN-CONTAINING PROTEIN"/>
    <property type="match status" value="1"/>
</dbReference>
<accession>A0A9D5CVA2</accession>
<proteinExistence type="predicted"/>
<dbReference type="Proteomes" id="UP001085076">
    <property type="component" value="Miscellaneous, Linkage group lg03"/>
</dbReference>
<gene>
    <name evidence="1" type="ORF">J5N97_014487</name>
</gene>
<evidence type="ECO:0000313" key="1">
    <source>
        <dbReference type="EMBL" id="KAJ0979013.1"/>
    </source>
</evidence>
<reference evidence="1" key="2">
    <citation type="journal article" date="2022" name="Hortic Res">
        <title>The genome of Dioscorea zingiberensis sheds light on the biosynthesis, origin and evolution of the medicinally important diosgenin saponins.</title>
        <authorList>
            <person name="Li Y."/>
            <person name="Tan C."/>
            <person name="Li Z."/>
            <person name="Guo J."/>
            <person name="Li S."/>
            <person name="Chen X."/>
            <person name="Wang C."/>
            <person name="Dai X."/>
            <person name="Yang H."/>
            <person name="Song W."/>
            <person name="Hou L."/>
            <person name="Xu J."/>
            <person name="Tong Z."/>
            <person name="Xu A."/>
            <person name="Yuan X."/>
            <person name="Wang W."/>
            <person name="Yang Q."/>
            <person name="Chen L."/>
            <person name="Sun Z."/>
            <person name="Wang K."/>
            <person name="Pan B."/>
            <person name="Chen J."/>
            <person name="Bao Y."/>
            <person name="Liu F."/>
            <person name="Qi X."/>
            <person name="Gang D.R."/>
            <person name="Wen J."/>
            <person name="Li J."/>
        </authorList>
    </citation>
    <scope>NUCLEOTIDE SEQUENCE</scope>
    <source>
        <strain evidence="1">Dzin_1.0</strain>
    </source>
</reference>